<proteinExistence type="predicted"/>
<organism evidence="2 3">
    <name type="scientific">Romanomermis culicivorax</name>
    <name type="common">Nematode worm</name>
    <dbReference type="NCBI Taxonomy" id="13658"/>
    <lineage>
        <taxon>Eukaryota</taxon>
        <taxon>Metazoa</taxon>
        <taxon>Ecdysozoa</taxon>
        <taxon>Nematoda</taxon>
        <taxon>Enoplea</taxon>
        <taxon>Dorylaimia</taxon>
        <taxon>Mermithida</taxon>
        <taxon>Mermithoidea</taxon>
        <taxon>Mermithidae</taxon>
        <taxon>Romanomermis</taxon>
    </lineage>
</organism>
<sequence length="79" mass="9529">MCVMQPFVFQFLLEENRRQGEGRQKEKKKEKYEKDENGNDGGKQRRKPVKETTKHNFTTYVNVVYDNYGTIYTTNDYYC</sequence>
<dbReference type="AlphaFoldDB" id="A0A915KM62"/>
<feature type="compositionally biased region" description="Basic and acidic residues" evidence="1">
    <location>
        <begin position="18"/>
        <end position="37"/>
    </location>
</feature>
<protein>
    <submittedName>
        <fullName evidence="3">Uncharacterized protein</fullName>
    </submittedName>
</protein>
<evidence type="ECO:0000313" key="3">
    <source>
        <dbReference type="WBParaSite" id="nRc.2.0.1.t39524-RA"/>
    </source>
</evidence>
<dbReference type="WBParaSite" id="nRc.2.0.1.t39524-RA">
    <property type="protein sequence ID" value="nRc.2.0.1.t39524-RA"/>
    <property type="gene ID" value="nRc.2.0.1.g39524"/>
</dbReference>
<keyword evidence="2" id="KW-1185">Reference proteome</keyword>
<evidence type="ECO:0000256" key="1">
    <source>
        <dbReference type="SAM" id="MobiDB-lite"/>
    </source>
</evidence>
<feature type="region of interest" description="Disordered" evidence="1">
    <location>
        <begin position="18"/>
        <end position="52"/>
    </location>
</feature>
<accession>A0A915KM62</accession>
<dbReference type="Proteomes" id="UP000887565">
    <property type="component" value="Unplaced"/>
</dbReference>
<evidence type="ECO:0000313" key="2">
    <source>
        <dbReference type="Proteomes" id="UP000887565"/>
    </source>
</evidence>
<reference evidence="3" key="1">
    <citation type="submission" date="2022-11" db="UniProtKB">
        <authorList>
            <consortium name="WormBaseParasite"/>
        </authorList>
    </citation>
    <scope>IDENTIFICATION</scope>
</reference>
<name>A0A915KM62_ROMCU</name>